<organism evidence="2 3">
    <name type="scientific">Dryococelus australis</name>
    <dbReference type="NCBI Taxonomy" id="614101"/>
    <lineage>
        <taxon>Eukaryota</taxon>
        <taxon>Metazoa</taxon>
        <taxon>Ecdysozoa</taxon>
        <taxon>Arthropoda</taxon>
        <taxon>Hexapoda</taxon>
        <taxon>Insecta</taxon>
        <taxon>Pterygota</taxon>
        <taxon>Neoptera</taxon>
        <taxon>Polyneoptera</taxon>
        <taxon>Phasmatodea</taxon>
        <taxon>Verophasmatodea</taxon>
        <taxon>Anareolatae</taxon>
        <taxon>Phasmatidae</taxon>
        <taxon>Eurycanthinae</taxon>
        <taxon>Dryococelus</taxon>
    </lineage>
</organism>
<name>A0ABQ9HV53_9NEOP</name>
<sequence>MGRKEEYSSSVQDNGFSLHSHSRSYREIGISSGHFQIMCRRHLDSMCKPIFFLNEFLFDADFFPRRRSSSITRTLFIIAELGYVSRSSARRADEGEVKRVWSSDGMKEREKRETGENSPTSGIVRHDSHLRNSGVNRPGIESGSPWWEASSLTAPWPLHRKHFGGREEGGNFEFVSPNFRVVQLLTRRSYDARLSFNCQLSFPAAWATVLQVTIQLLIGRGGVVVGLLASHLGELGSIRGGNRAGRRRWSTGFLGDIPFIFPCILALHHTYRFTLIVFQDLAVKSRPYLFVDWKTTLRYAVHIISNLCHSEPDFSRAFEVYRETSASFSVRGRMLVLAVKGTGRKLGKRKKVEHGSIHVACFLFYILEQVVHNECHVKIPFRSIEYCRTLSSITPATQYRPLKAVHDKVSTFEINLGKKSLPLPACVLTGALSGMRTEKLVMMEGKADALSMTSRRQRDSVDEYKLVKDCFFRLSLHLAAENVEEKHASTRGALYLWCNLPDLFKLSLHEAEEYLGRRAQKVWEVCHGAGFPDTDRVTCVAGEQESVGGVQSRVAGRARGHVLPTEEGMAGACVANRGRNVRPWTVPSRLRRLAGNKLRSHAPASCAPVTRMCPSSPDMAWNETLGWSGAGMQGQREYPEKTLRQAASSSTIPTCENPGVNPDRRGQVAWVVGARHYINTYSASHAYDLCNLPSAHDRTAVISRRSISTLASYQGEPGSIPGRITGFSQVGIVPDDAVGRRVSSGMSRFPPFLYSGTKSYSSGFNLIGSRDIDVKRRPILLTPLHSLPLELCCEPLKTLAGISVAQNAFGVDSEVKTELPQIYLD</sequence>
<dbReference type="Proteomes" id="UP001159363">
    <property type="component" value="Chromosome 3"/>
</dbReference>
<keyword evidence="3" id="KW-1185">Reference proteome</keyword>
<accession>A0ABQ9HV53</accession>
<evidence type="ECO:0000313" key="3">
    <source>
        <dbReference type="Proteomes" id="UP001159363"/>
    </source>
</evidence>
<comment type="caution">
    <text evidence="2">The sequence shown here is derived from an EMBL/GenBank/DDBJ whole genome shotgun (WGS) entry which is preliminary data.</text>
</comment>
<proteinExistence type="predicted"/>
<reference evidence="2 3" key="1">
    <citation type="submission" date="2023-02" db="EMBL/GenBank/DDBJ databases">
        <title>LHISI_Scaffold_Assembly.</title>
        <authorList>
            <person name="Stuart O.P."/>
            <person name="Cleave R."/>
            <person name="Magrath M.J.L."/>
            <person name="Mikheyev A.S."/>
        </authorList>
    </citation>
    <scope>NUCLEOTIDE SEQUENCE [LARGE SCALE GENOMIC DNA]</scope>
    <source>
        <strain evidence="2">Daus_M_001</strain>
        <tissue evidence="2">Leg muscle</tissue>
    </source>
</reference>
<evidence type="ECO:0000313" key="2">
    <source>
        <dbReference type="EMBL" id="KAJ8888268.1"/>
    </source>
</evidence>
<gene>
    <name evidence="2" type="ORF">PR048_007755</name>
</gene>
<feature type="region of interest" description="Disordered" evidence="1">
    <location>
        <begin position="97"/>
        <end position="128"/>
    </location>
</feature>
<feature type="compositionally biased region" description="Basic and acidic residues" evidence="1">
    <location>
        <begin position="97"/>
        <end position="115"/>
    </location>
</feature>
<protein>
    <submittedName>
        <fullName evidence="2">Uncharacterized protein</fullName>
    </submittedName>
</protein>
<evidence type="ECO:0000256" key="1">
    <source>
        <dbReference type="SAM" id="MobiDB-lite"/>
    </source>
</evidence>
<dbReference type="EMBL" id="JARBHB010000003">
    <property type="protein sequence ID" value="KAJ8888268.1"/>
    <property type="molecule type" value="Genomic_DNA"/>
</dbReference>